<dbReference type="PANTHER" id="PTHR30481:SF3">
    <property type="entry name" value="DNA ADENINE METHYLASE"/>
    <property type="match status" value="1"/>
</dbReference>
<dbReference type="GO" id="GO:0006298">
    <property type="term" value="P:mismatch repair"/>
    <property type="evidence" value="ECO:0007669"/>
    <property type="project" value="TreeGrafter"/>
</dbReference>
<dbReference type="GO" id="GO:0032259">
    <property type="term" value="P:methylation"/>
    <property type="evidence" value="ECO:0007669"/>
    <property type="project" value="UniProtKB-KW"/>
</dbReference>
<keyword evidence="4" id="KW-0808">Transferase</keyword>
<keyword evidence="5" id="KW-0949">S-adenosyl-L-methionine</keyword>
<dbReference type="InterPro" id="IPR029063">
    <property type="entry name" value="SAM-dependent_MTases_sf"/>
</dbReference>
<evidence type="ECO:0000256" key="5">
    <source>
        <dbReference type="ARBA" id="ARBA00022691"/>
    </source>
</evidence>
<dbReference type="GO" id="GO:0009307">
    <property type="term" value="P:DNA restriction-modification system"/>
    <property type="evidence" value="ECO:0007669"/>
    <property type="project" value="InterPro"/>
</dbReference>
<dbReference type="InterPro" id="IPR023095">
    <property type="entry name" value="Ade_MeTrfase_dom_2"/>
</dbReference>
<comment type="catalytic activity">
    <reaction evidence="6">
        <text>a 2'-deoxyadenosine in DNA + S-adenosyl-L-methionine = an N(6)-methyl-2'-deoxyadenosine in DNA + S-adenosyl-L-homocysteine + H(+)</text>
        <dbReference type="Rhea" id="RHEA:15197"/>
        <dbReference type="Rhea" id="RHEA-COMP:12418"/>
        <dbReference type="Rhea" id="RHEA-COMP:12419"/>
        <dbReference type="ChEBI" id="CHEBI:15378"/>
        <dbReference type="ChEBI" id="CHEBI:57856"/>
        <dbReference type="ChEBI" id="CHEBI:59789"/>
        <dbReference type="ChEBI" id="CHEBI:90615"/>
        <dbReference type="ChEBI" id="CHEBI:90616"/>
        <dbReference type="EC" id="2.1.1.72"/>
    </reaction>
</comment>
<evidence type="ECO:0000313" key="8">
    <source>
        <dbReference type="Proteomes" id="UP001212841"/>
    </source>
</evidence>
<accession>A0AAD5X433</accession>
<dbReference type="PIRSF" id="PIRSF000398">
    <property type="entry name" value="M_m6A_EcoRV"/>
    <property type="match status" value="1"/>
</dbReference>
<dbReference type="Gene3D" id="1.10.1020.10">
    <property type="entry name" value="Adenine-specific Methyltransferase, Domain 2"/>
    <property type="match status" value="1"/>
</dbReference>
<dbReference type="InterPro" id="IPR012263">
    <property type="entry name" value="M_m6A_EcoRV"/>
</dbReference>
<dbReference type="GO" id="GO:0043565">
    <property type="term" value="F:sequence-specific DNA binding"/>
    <property type="evidence" value="ECO:0007669"/>
    <property type="project" value="TreeGrafter"/>
</dbReference>
<dbReference type="InterPro" id="IPR012327">
    <property type="entry name" value="MeTrfase_D12"/>
</dbReference>
<comment type="caution">
    <text evidence="7">The sequence shown here is derived from an EMBL/GenBank/DDBJ whole genome shotgun (WGS) entry which is preliminary data.</text>
</comment>
<dbReference type="PANTHER" id="PTHR30481">
    <property type="entry name" value="DNA ADENINE METHYLASE"/>
    <property type="match status" value="1"/>
</dbReference>
<dbReference type="NCBIfam" id="TIGR00571">
    <property type="entry name" value="dam"/>
    <property type="match status" value="1"/>
</dbReference>
<dbReference type="GO" id="GO:1904047">
    <property type="term" value="F:S-adenosyl-L-methionine binding"/>
    <property type="evidence" value="ECO:0007669"/>
    <property type="project" value="TreeGrafter"/>
</dbReference>
<evidence type="ECO:0000256" key="2">
    <source>
        <dbReference type="ARBA" id="ARBA00011900"/>
    </source>
</evidence>
<dbReference type="GO" id="GO:0009007">
    <property type="term" value="F:site-specific DNA-methyltransferase (adenine-specific) activity"/>
    <property type="evidence" value="ECO:0007669"/>
    <property type="project" value="UniProtKB-EC"/>
</dbReference>
<dbReference type="InterPro" id="IPR002052">
    <property type="entry name" value="DNA_methylase_N6_adenine_CS"/>
</dbReference>
<evidence type="ECO:0000256" key="1">
    <source>
        <dbReference type="ARBA" id="ARBA00006594"/>
    </source>
</evidence>
<evidence type="ECO:0000256" key="6">
    <source>
        <dbReference type="ARBA" id="ARBA00047942"/>
    </source>
</evidence>
<dbReference type="Gene3D" id="3.40.50.150">
    <property type="entry name" value="Vaccinia Virus protein VP39"/>
    <property type="match status" value="1"/>
</dbReference>
<name>A0AAD5X433_9FUNG</name>
<evidence type="ECO:0000313" key="7">
    <source>
        <dbReference type="EMBL" id="KAJ3049855.1"/>
    </source>
</evidence>
<dbReference type="PROSITE" id="PS00092">
    <property type="entry name" value="N6_MTASE"/>
    <property type="match status" value="1"/>
</dbReference>
<dbReference type="PRINTS" id="PR00505">
    <property type="entry name" value="D12N6MTFRASE"/>
</dbReference>
<evidence type="ECO:0000256" key="4">
    <source>
        <dbReference type="ARBA" id="ARBA00022679"/>
    </source>
</evidence>
<keyword evidence="8" id="KW-1185">Reference proteome</keyword>
<reference evidence="7" key="1">
    <citation type="submission" date="2020-05" db="EMBL/GenBank/DDBJ databases">
        <title>Phylogenomic resolution of chytrid fungi.</title>
        <authorList>
            <person name="Stajich J.E."/>
            <person name="Amses K."/>
            <person name="Simmons R."/>
            <person name="Seto K."/>
            <person name="Myers J."/>
            <person name="Bonds A."/>
            <person name="Quandt C.A."/>
            <person name="Barry K."/>
            <person name="Liu P."/>
            <person name="Grigoriev I."/>
            <person name="Longcore J.E."/>
            <person name="James T.Y."/>
        </authorList>
    </citation>
    <scope>NUCLEOTIDE SEQUENCE</scope>
    <source>
        <strain evidence="7">JEL0318</strain>
    </source>
</reference>
<organism evidence="7 8">
    <name type="scientific">Rhizophlyctis rosea</name>
    <dbReference type="NCBI Taxonomy" id="64517"/>
    <lineage>
        <taxon>Eukaryota</taxon>
        <taxon>Fungi</taxon>
        <taxon>Fungi incertae sedis</taxon>
        <taxon>Chytridiomycota</taxon>
        <taxon>Chytridiomycota incertae sedis</taxon>
        <taxon>Chytridiomycetes</taxon>
        <taxon>Rhizophlyctidales</taxon>
        <taxon>Rhizophlyctidaceae</taxon>
        <taxon>Rhizophlyctis</taxon>
    </lineage>
</organism>
<keyword evidence="3" id="KW-0489">Methyltransferase</keyword>
<dbReference type="Pfam" id="PF02086">
    <property type="entry name" value="MethyltransfD12"/>
    <property type="match status" value="1"/>
</dbReference>
<dbReference type="Proteomes" id="UP001212841">
    <property type="component" value="Unassembled WGS sequence"/>
</dbReference>
<evidence type="ECO:0000256" key="3">
    <source>
        <dbReference type="ARBA" id="ARBA00022603"/>
    </source>
</evidence>
<dbReference type="SUPFAM" id="SSF53335">
    <property type="entry name" value="S-adenosyl-L-methionine-dependent methyltransferases"/>
    <property type="match status" value="1"/>
</dbReference>
<gene>
    <name evidence="7" type="ORF">HK097_009154</name>
</gene>
<dbReference type="EMBL" id="JADGJD010000586">
    <property type="protein sequence ID" value="KAJ3049855.1"/>
    <property type="molecule type" value="Genomic_DNA"/>
</dbReference>
<protein>
    <recommendedName>
        <fullName evidence="2">site-specific DNA-methyltransferase (adenine-specific)</fullName>
        <ecNumber evidence="2">2.1.1.72</ecNumber>
    </recommendedName>
</protein>
<dbReference type="EC" id="2.1.1.72" evidence="2"/>
<sequence>MKGKAANSAKLGPVIKWAGSKRELVNELYSRRPLEFKDYYEPFSGSLAFALRLYQDMEINSSQMFLGDISKPLITTYEVIRDDLEALLSSLDSPEYSWCLDKNERAEAYHCIRESFNQLLRQDTLEHPERIKLATEFLYLIKTNYNGLYRVNKKGEYNASVDLATEGEKKIFDGKALKVMSGFLNKEDVTVFHGSYEILVETAKAGDFIYFDPPYDTPFTQYDKAGFSWTDQKKLKRTVDILHKRGCYVMISQGATKRIKELYKDYHQDFVTTRNLINCNAKGRKEKNPELIIRNYKMLGGLLKM</sequence>
<dbReference type="AlphaFoldDB" id="A0AAD5X433"/>
<proteinExistence type="inferred from homology"/>
<comment type="similarity">
    <text evidence="1">Belongs to the N(4)/N(6)-methyltransferase family.</text>
</comment>